<gene>
    <name evidence="1" type="ORF">ACFQKB_16960</name>
</gene>
<comment type="caution">
    <text evidence="1">The sequence shown here is derived from an EMBL/GenBank/DDBJ whole genome shotgun (WGS) entry which is preliminary data.</text>
</comment>
<organism evidence="1 2">
    <name type="scientific">Actinomadura yumaensis</name>
    <dbReference type="NCBI Taxonomy" id="111807"/>
    <lineage>
        <taxon>Bacteria</taxon>
        <taxon>Bacillati</taxon>
        <taxon>Actinomycetota</taxon>
        <taxon>Actinomycetes</taxon>
        <taxon>Streptosporangiales</taxon>
        <taxon>Thermomonosporaceae</taxon>
        <taxon>Actinomadura</taxon>
    </lineage>
</organism>
<dbReference type="Proteomes" id="UP001596380">
    <property type="component" value="Unassembled WGS sequence"/>
</dbReference>
<protein>
    <submittedName>
        <fullName evidence="1">Uncharacterized protein</fullName>
    </submittedName>
</protein>
<evidence type="ECO:0000313" key="2">
    <source>
        <dbReference type="Proteomes" id="UP001596380"/>
    </source>
</evidence>
<sequence>MKEKLASLEIAASNGVLFIEDPELGMDGFLYMDELPVAASRSRVVVQVLHAVDGLTTVAVFEGDGGSVLPVEYYDAEFVTESGSLAVRDVEGLNRITVDVGAAPFRLRIFADRTSEPSLLEIIVPTIS</sequence>
<dbReference type="RefSeq" id="WP_160822872.1">
    <property type="nucleotide sequence ID" value="NZ_JBHSXE010000001.1"/>
</dbReference>
<proteinExistence type="predicted"/>
<dbReference type="EMBL" id="JBHSXS010000008">
    <property type="protein sequence ID" value="MFC6881462.1"/>
    <property type="molecule type" value="Genomic_DNA"/>
</dbReference>
<reference evidence="2" key="1">
    <citation type="journal article" date="2019" name="Int. J. Syst. Evol. Microbiol.">
        <title>The Global Catalogue of Microorganisms (GCM) 10K type strain sequencing project: providing services to taxonomists for standard genome sequencing and annotation.</title>
        <authorList>
            <consortium name="The Broad Institute Genomics Platform"/>
            <consortium name="The Broad Institute Genome Sequencing Center for Infectious Disease"/>
            <person name="Wu L."/>
            <person name="Ma J."/>
        </authorList>
    </citation>
    <scope>NUCLEOTIDE SEQUENCE [LARGE SCALE GENOMIC DNA]</scope>
    <source>
        <strain evidence="2">JCM 3369</strain>
    </source>
</reference>
<accession>A0ABW2CID0</accession>
<name>A0ABW2CID0_9ACTN</name>
<evidence type="ECO:0000313" key="1">
    <source>
        <dbReference type="EMBL" id="MFC6881462.1"/>
    </source>
</evidence>
<keyword evidence="2" id="KW-1185">Reference proteome</keyword>